<feature type="region of interest" description="Disordered" evidence="1">
    <location>
        <begin position="95"/>
        <end position="120"/>
    </location>
</feature>
<keyword evidence="2" id="KW-0547">Nucleotide-binding</keyword>
<proteinExistence type="predicted"/>
<dbReference type="Proteomes" id="UP000001075">
    <property type="component" value="Unassembled WGS sequence"/>
</dbReference>
<dbReference type="STRING" id="10029.G3I1V5"/>
<keyword evidence="2" id="KW-0067">ATP-binding</keyword>
<sequence>LWTLVLILWPVIIFIILAITRTKFPPTAKPTCYLAPRNLPSAGFFPFLQTLLCDTDSKCKDTPYGPRDLLRRKGIDETLFKDSEILKKSSNLERDSNLSLQSTQVPGRSHTSLATLPPRPSSDLEGMGPEIFNGSQVLTRFLDLEKMSSDPANQKRVFQGLVQALSFFSQVQQRREVWRLLSSFPDVFRNDTSLSGLFGVLQKANRVLLVVQKLYPRVHTDEGFSTLQKSVKHLLNTLDSPAQDNLRLLQSTVRFRKSVLQNGSYEDDFPPFPEVLKSKLSQLRNLTELLCESETISSIEKSCQLTNMSFGRLCEDHTFHLQLIEAAELGADIATGLLYHDNVISAKLRDLLTGDPSKINLNMDWLLEQALQMNYLENITQLIPTVEAMLHVNRSADASKQPGQLIEMFKNIEELKEELRAIGMSNTSIDKMLAIPIPDNRAEIISRVFWLHSCDANVTNPKLEDAMKEFCKLPLPERSHQSYLIGLTLLHYLDIYNFTYKASCHC</sequence>
<name>G3I1V5_CRIGR</name>
<dbReference type="InParanoid" id="G3I1V5"/>
<organism evidence="2 3">
    <name type="scientific">Cricetulus griseus</name>
    <name type="common">Chinese hamster</name>
    <name type="synonym">Cricetulus barabensis griseus</name>
    <dbReference type="NCBI Taxonomy" id="10029"/>
    <lineage>
        <taxon>Eukaryota</taxon>
        <taxon>Metazoa</taxon>
        <taxon>Chordata</taxon>
        <taxon>Craniata</taxon>
        <taxon>Vertebrata</taxon>
        <taxon>Euteleostomi</taxon>
        <taxon>Mammalia</taxon>
        <taxon>Eutheria</taxon>
        <taxon>Euarchontoglires</taxon>
        <taxon>Glires</taxon>
        <taxon>Rodentia</taxon>
        <taxon>Myomorpha</taxon>
        <taxon>Muroidea</taxon>
        <taxon>Cricetidae</taxon>
        <taxon>Cricetinae</taxon>
        <taxon>Cricetulus</taxon>
    </lineage>
</organism>
<dbReference type="eggNOG" id="KOG0059">
    <property type="taxonomic scope" value="Eukaryota"/>
</dbReference>
<feature type="non-terminal residue" evidence="2">
    <location>
        <position position="1"/>
    </location>
</feature>
<accession>G3I1V5</accession>
<gene>
    <name evidence="2" type="ORF">I79_017374</name>
</gene>
<dbReference type="AlphaFoldDB" id="G3I1V5"/>
<protein>
    <submittedName>
        <fullName evidence="2">ATP-binding cassette sub-family A member 12</fullName>
    </submittedName>
</protein>
<dbReference type="EMBL" id="JH001096">
    <property type="protein sequence ID" value="EGW14345.1"/>
    <property type="molecule type" value="Genomic_DNA"/>
</dbReference>
<feature type="compositionally biased region" description="Polar residues" evidence="1">
    <location>
        <begin position="97"/>
        <end position="114"/>
    </location>
</feature>
<evidence type="ECO:0000313" key="3">
    <source>
        <dbReference type="Proteomes" id="UP000001075"/>
    </source>
</evidence>
<dbReference type="GO" id="GO:0005524">
    <property type="term" value="F:ATP binding"/>
    <property type="evidence" value="ECO:0007669"/>
    <property type="project" value="UniProtKB-KW"/>
</dbReference>
<reference evidence="3" key="1">
    <citation type="journal article" date="2011" name="Nat. Biotechnol.">
        <title>The genomic sequence of the Chinese hamster ovary (CHO)-K1 cell line.</title>
        <authorList>
            <person name="Xu X."/>
            <person name="Nagarajan H."/>
            <person name="Lewis N.E."/>
            <person name="Pan S."/>
            <person name="Cai Z."/>
            <person name="Liu X."/>
            <person name="Chen W."/>
            <person name="Xie M."/>
            <person name="Wang W."/>
            <person name="Hammond S."/>
            <person name="Andersen M.R."/>
            <person name="Neff N."/>
            <person name="Passarelli B."/>
            <person name="Koh W."/>
            <person name="Fan H.C."/>
            <person name="Wang J."/>
            <person name="Gui Y."/>
            <person name="Lee K.H."/>
            <person name="Betenbaugh M.J."/>
            <person name="Quake S.R."/>
            <person name="Famili I."/>
            <person name="Palsson B.O."/>
            <person name="Wang J."/>
        </authorList>
    </citation>
    <scope>NUCLEOTIDE SEQUENCE [LARGE SCALE GENOMIC DNA]</scope>
    <source>
        <strain evidence="3">CHO K1 cell line</strain>
    </source>
</reference>
<evidence type="ECO:0000313" key="2">
    <source>
        <dbReference type="EMBL" id="EGW14345.1"/>
    </source>
</evidence>
<evidence type="ECO:0000256" key="1">
    <source>
        <dbReference type="SAM" id="MobiDB-lite"/>
    </source>
</evidence>